<keyword evidence="5 6" id="KW-0472">Membrane</keyword>
<evidence type="ECO:0008006" key="9">
    <source>
        <dbReference type="Google" id="ProtNLM"/>
    </source>
</evidence>
<feature type="transmembrane region" description="Helical" evidence="6">
    <location>
        <begin position="49"/>
        <end position="74"/>
    </location>
</feature>
<organism evidence="7 8">
    <name type="scientific">Dictyocaulus viviparus</name>
    <name type="common">Bovine lungworm</name>
    <dbReference type="NCBI Taxonomy" id="29172"/>
    <lineage>
        <taxon>Eukaryota</taxon>
        <taxon>Metazoa</taxon>
        <taxon>Ecdysozoa</taxon>
        <taxon>Nematoda</taxon>
        <taxon>Chromadorea</taxon>
        <taxon>Rhabditida</taxon>
        <taxon>Rhabditina</taxon>
        <taxon>Rhabditomorpha</taxon>
        <taxon>Strongyloidea</taxon>
        <taxon>Metastrongylidae</taxon>
        <taxon>Dictyocaulus</taxon>
    </lineage>
</organism>
<reference evidence="7 8" key="1">
    <citation type="submission" date="2013-11" db="EMBL/GenBank/DDBJ databases">
        <title>Draft genome of the bovine lungworm Dictyocaulus viviparus.</title>
        <authorList>
            <person name="Mitreva M."/>
        </authorList>
    </citation>
    <scope>NUCLEOTIDE SEQUENCE [LARGE SCALE GENOMIC DNA]</scope>
    <source>
        <strain evidence="7 8">HannoverDv2000</strain>
    </source>
</reference>
<dbReference type="AlphaFoldDB" id="A0A0D8XH28"/>
<name>A0A0D8XH28_DICVI</name>
<dbReference type="Proteomes" id="UP000053766">
    <property type="component" value="Unassembled WGS sequence"/>
</dbReference>
<evidence type="ECO:0000256" key="5">
    <source>
        <dbReference type="ARBA" id="ARBA00023136"/>
    </source>
</evidence>
<dbReference type="STRING" id="29172.A0A0D8XH28"/>
<reference evidence="8" key="2">
    <citation type="journal article" date="2016" name="Sci. Rep.">
        <title>Dictyocaulus viviparus genome, variome and transcriptome elucidate lungworm biology and support future intervention.</title>
        <authorList>
            <person name="McNulty S.N."/>
            <person name="Strube C."/>
            <person name="Rosa B.A."/>
            <person name="Martin J.C."/>
            <person name="Tyagi R."/>
            <person name="Choi Y.J."/>
            <person name="Wang Q."/>
            <person name="Hallsworth Pepin K."/>
            <person name="Zhang X."/>
            <person name="Ozersky P."/>
            <person name="Wilson R.K."/>
            <person name="Sternberg P.W."/>
            <person name="Gasser R.B."/>
            <person name="Mitreva M."/>
        </authorList>
    </citation>
    <scope>NUCLEOTIDE SEQUENCE [LARGE SCALE GENOMIC DNA]</scope>
    <source>
        <strain evidence="8">HannoverDv2000</strain>
    </source>
</reference>
<sequence length="84" mass="9366">MAGTALLSSYHCKSSYNQATRPITSLYQGLIGVLDLHRPLAVLIDDGCTAQLCINILLLPFGIIPAIIHAYWVILCRDGRHRYR</sequence>
<comment type="subcellular location">
    <subcellularLocation>
        <location evidence="1">Membrane</location>
    </subcellularLocation>
</comment>
<evidence type="ECO:0000256" key="1">
    <source>
        <dbReference type="ARBA" id="ARBA00004370"/>
    </source>
</evidence>
<evidence type="ECO:0000313" key="7">
    <source>
        <dbReference type="EMBL" id="KJH43965.1"/>
    </source>
</evidence>
<gene>
    <name evidence="7" type="ORF">DICVIV_10010</name>
</gene>
<evidence type="ECO:0000256" key="2">
    <source>
        <dbReference type="ARBA" id="ARBA00009530"/>
    </source>
</evidence>
<keyword evidence="3 6" id="KW-0812">Transmembrane</keyword>
<keyword evidence="8" id="KW-1185">Reference proteome</keyword>
<dbReference type="EMBL" id="KN716511">
    <property type="protein sequence ID" value="KJH43965.1"/>
    <property type="molecule type" value="Genomic_DNA"/>
</dbReference>
<evidence type="ECO:0000313" key="8">
    <source>
        <dbReference type="Proteomes" id="UP000053766"/>
    </source>
</evidence>
<dbReference type="InterPro" id="IPR000612">
    <property type="entry name" value="PMP3"/>
</dbReference>
<evidence type="ECO:0000256" key="3">
    <source>
        <dbReference type="ARBA" id="ARBA00022692"/>
    </source>
</evidence>
<accession>A0A0D8XH28</accession>
<proteinExistence type="inferred from homology"/>
<keyword evidence="4 6" id="KW-1133">Transmembrane helix</keyword>
<evidence type="ECO:0000256" key="4">
    <source>
        <dbReference type="ARBA" id="ARBA00022989"/>
    </source>
</evidence>
<protein>
    <recommendedName>
        <fullName evidence="9">Proteolipid membrane potential modulator</fullName>
    </recommendedName>
</protein>
<dbReference type="OrthoDB" id="5912871at2759"/>
<comment type="similarity">
    <text evidence="2">Belongs to the UPF0057 (PMP3) family.</text>
</comment>
<dbReference type="Pfam" id="PF01679">
    <property type="entry name" value="Pmp3"/>
    <property type="match status" value="1"/>
</dbReference>
<dbReference type="GO" id="GO:0016020">
    <property type="term" value="C:membrane"/>
    <property type="evidence" value="ECO:0007669"/>
    <property type="project" value="UniProtKB-SubCell"/>
</dbReference>
<evidence type="ECO:0000256" key="6">
    <source>
        <dbReference type="SAM" id="Phobius"/>
    </source>
</evidence>